<dbReference type="GO" id="GO:0008270">
    <property type="term" value="F:zinc ion binding"/>
    <property type="evidence" value="ECO:0007669"/>
    <property type="project" value="UniProtKB-KW"/>
</dbReference>
<dbReference type="EMBL" id="HBHX01047847">
    <property type="protein sequence ID" value="CAE0127222.1"/>
    <property type="molecule type" value="Transcribed_RNA"/>
</dbReference>
<feature type="coiled-coil region" evidence="2">
    <location>
        <begin position="248"/>
        <end position="275"/>
    </location>
</feature>
<accession>A0A6T9JS59</accession>
<keyword evidence="1" id="KW-0862">Zinc</keyword>
<keyword evidence="2" id="KW-0175">Coiled coil</keyword>
<dbReference type="EMBL" id="HBHX01047849">
    <property type="protein sequence ID" value="CAE0127225.1"/>
    <property type="molecule type" value="Transcribed_RNA"/>
</dbReference>
<dbReference type="SUPFAM" id="SSF57850">
    <property type="entry name" value="RING/U-box"/>
    <property type="match status" value="1"/>
</dbReference>
<reference evidence="5" key="1">
    <citation type="submission" date="2021-01" db="EMBL/GenBank/DDBJ databases">
        <authorList>
            <person name="Corre E."/>
            <person name="Pelletier E."/>
            <person name="Niang G."/>
            <person name="Scheremetjew M."/>
            <person name="Finn R."/>
            <person name="Kale V."/>
            <person name="Holt S."/>
            <person name="Cochrane G."/>
            <person name="Meng A."/>
            <person name="Brown T."/>
            <person name="Cohen L."/>
        </authorList>
    </citation>
    <scope>NUCLEOTIDE SEQUENCE</scope>
    <source>
        <strain evidence="5">CCMP281</strain>
    </source>
</reference>
<evidence type="ECO:0000256" key="3">
    <source>
        <dbReference type="SAM" id="MobiDB-lite"/>
    </source>
</evidence>
<evidence type="ECO:0000256" key="2">
    <source>
        <dbReference type="SAM" id="Coils"/>
    </source>
</evidence>
<keyword evidence="1" id="KW-0479">Metal-binding</keyword>
<dbReference type="Gene3D" id="3.30.40.10">
    <property type="entry name" value="Zinc/RING finger domain, C3HC4 (zinc finger)"/>
    <property type="match status" value="1"/>
</dbReference>
<organism evidence="5">
    <name type="scientific">Haptolina ericina</name>
    <dbReference type="NCBI Taxonomy" id="156174"/>
    <lineage>
        <taxon>Eukaryota</taxon>
        <taxon>Haptista</taxon>
        <taxon>Haptophyta</taxon>
        <taxon>Prymnesiophyceae</taxon>
        <taxon>Prymnesiales</taxon>
        <taxon>Prymnesiaceae</taxon>
        <taxon>Haptolina</taxon>
    </lineage>
</organism>
<feature type="region of interest" description="Disordered" evidence="3">
    <location>
        <begin position="1"/>
        <end position="43"/>
    </location>
</feature>
<feature type="coiled-coil region" evidence="2">
    <location>
        <begin position="61"/>
        <end position="145"/>
    </location>
</feature>
<gene>
    <name evidence="5" type="ORF">HERI1096_LOCUS26499</name>
    <name evidence="6" type="ORF">HERI1096_LOCUS26501</name>
</gene>
<proteinExistence type="predicted"/>
<feature type="domain" description="RING-type" evidence="4">
    <location>
        <begin position="274"/>
        <end position="314"/>
    </location>
</feature>
<evidence type="ECO:0000313" key="6">
    <source>
        <dbReference type="EMBL" id="CAE0127225.1"/>
    </source>
</evidence>
<name>A0A6T9JS59_9EUKA</name>
<dbReference type="PROSITE" id="PS50089">
    <property type="entry name" value="ZF_RING_2"/>
    <property type="match status" value="1"/>
</dbReference>
<evidence type="ECO:0000313" key="5">
    <source>
        <dbReference type="EMBL" id="CAE0127222.1"/>
    </source>
</evidence>
<evidence type="ECO:0000259" key="4">
    <source>
        <dbReference type="PROSITE" id="PS50089"/>
    </source>
</evidence>
<dbReference type="InterPro" id="IPR001841">
    <property type="entry name" value="Znf_RING"/>
</dbReference>
<keyword evidence="1" id="KW-0863">Zinc-finger</keyword>
<sequence length="326" mass="36632">MVERGQDACMDPAKASHRVAPSISEAQAPPEHLETAPGVEGQLQSASEVATEEKERAVSMLEAVKAEAAGVRAEAARHLEEKDRALQEQLTKLEELRKEAEMAEHAEIASQKELKELKLQMLMLRDKLDHERKMHEVEMQQLQESHESKIAKRVHLMQQQHDEQSSAARAHLEQVQLDLCSAHDDIAKGELQLRAVRSSEAKQRQANDLLSSSNAELQRAVNARKGDEVALGQLSLLELDSLLQEVPNAFARIQAHKVSREAEQLRQQVARQECVVCMEVFQESYAFVPCGHQCCCRACGQKVMDGRRKCPMCNTECTLHMRVHTN</sequence>
<dbReference type="InterPro" id="IPR013083">
    <property type="entry name" value="Znf_RING/FYVE/PHD"/>
</dbReference>
<dbReference type="AlphaFoldDB" id="A0A6T9JS59"/>
<evidence type="ECO:0000256" key="1">
    <source>
        <dbReference type="PROSITE-ProRule" id="PRU00175"/>
    </source>
</evidence>
<dbReference type="Pfam" id="PF13920">
    <property type="entry name" value="zf-C3HC4_3"/>
    <property type="match status" value="1"/>
</dbReference>
<protein>
    <recommendedName>
        <fullName evidence="4">RING-type domain-containing protein</fullName>
    </recommendedName>
</protein>